<dbReference type="PROSITE" id="PS50109">
    <property type="entry name" value="HIS_KIN"/>
    <property type="match status" value="1"/>
</dbReference>
<keyword evidence="8" id="KW-0812">Transmembrane</keyword>
<evidence type="ECO:0000313" key="11">
    <source>
        <dbReference type="Proteomes" id="UP000661507"/>
    </source>
</evidence>
<reference evidence="10" key="1">
    <citation type="journal article" date="2014" name="Int. J. Syst. Evol. Microbiol.">
        <title>Complete genome sequence of Corynebacterium casei LMG S-19264T (=DSM 44701T), isolated from a smear-ripened cheese.</title>
        <authorList>
            <consortium name="US DOE Joint Genome Institute (JGI-PGF)"/>
            <person name="Walter F."/>
            <person name="Albersmeier A."/>
            <person name="Kalinowski J."/>
            <person name="Ruckert C."/>
        </authorList>
    </citation>
    <scope>NUCLEOTIDE SEQUENCE</scope>
    <source>
        <strain evidence="10">CGMCC 1.3617</strain>
    </source>
</reference>
<evidence type="ECO:0000259" key="9">
    <source>
        <dbReference type="PROSITE" id="PS50109"/>
    </source>
</evidence>
<dbReference type="EMBL" id="BMKW01000005">
    <property type="protein sequence ID" value="GGJ14620.1"/>
    <property type="molecule type" value="Genomic_DNA"/>
</dbReference>
<name>A0A917KHW1_9PROT</name>
<keyword evidence="4" id="KW-0808">Transferase</keyword>
<dbReference type="PANTHER" id="PTHR41523">
    <property type="entry name" value="TWO-COMPONENT SYSTEM SENSOR PROTEIN"/>
    <property type="match status" value="1"/>
</dbReference>
<dbReference type="Proteomes" id="UP000661507">
    <property type="component" value="Unassembled WGS sequence"/>
</dbReference>
<dbReference type="AlphaFoldDB" id="A0A917KHW1"/>
<comment type="caution">
    <text evidence="10">The sequence shown here is derived from an EMBL/GenBank/DDBJ whole genome shotgun (WGS) entry which is preliminary data.</text>
</comment>
<dbReference type="GO" id="GO:0004673">
    <property type="term" value="F:protein histidine kinase activity"/>
    <property type="evidence" value="ECO:0007669"/>
    <property type="project" value="UniProtKB-EC"/>
</dbReference>
<gene>
    <name evidence="10" type="ORF">GCM10011320_22330</name>
</gene>
<dbReference type="Pfam" id="PF07568">
    <property type="entry name" value="HisKA_2"/>
    <property type="match status" value="1"/>
</dbReference>
<evidence type="ECO:0000256" key="7">
    <source>
        <dbReference type="ARBA" id="ARBA00022840"/>
    </source>
</evidence>
<keyword evidence="8" id="KW-1133">Transmembrane helix</keyword>
<accession>A0A917KHW1</accession>
<keyword evidence="3" id="KW-0597">Phosphoprotein</keyword>
<dbReference type="SMART" id="SM00387">
    <property type="entry name" value="HATPase_c"/>
    <property type="match status" value="1"/>
</dbReference>
<keyword evidence="8" id="KW-0472">Membrane</keyword>
<dbReference type="EC" id="2.7.13.3" evidence="2"/>
<dbReference type="Gene3D" id="3.30.565.10">
    <property type="entry name" value="Histidine kinase-like ATPase, C-terminal domain"/>
    <property type="match status" value="1"/>
</dbReference>
<dbReference type="Gene3D" id="3.30.450.20">
    <property type="entry name" value="PAS domain"/>
    <property type="match status" value="2"/>
</dbReference>
<keyword evidence="6 10" id="KW-0418">Kinase</keyword>
<dbReference type="PANTHER" id="PTHR41523:SF8">
    <property type="entry name" value="ETHYLENE RESPONSE SENSOR PROTEIN"/>
    <property type="match status" value="1"/>
</dbReference>
<evidence type="ECO:0000256" key="6">
    <source>
        <dbReference type="ARBA" id="ARBA00022777"/>
    </source>
</evidence>
<dbReference type="InterPro" id="IPR005467">
    <property type="entry name" value="His_kinase_dom"/>
</dbReference>
<feature type="transmembrane region" description="Helical" evidence="8">
    <location>
        <begin position="296"/>
        <end position="315"/>
    </location>
</feature>
<proteinExistence type="predicted"/>
<dbReference type="RefSeq" id="WP_188967131.1">
    <property type="nucleotide sequence ID" value="NZ_BMKW01000005.1"/>
</dbReference>
<evidence type="ECO:0000256" key="1">
    <source>
        <dbReference type="ARBA" id="ARBA00000085"/>
    </source>
</evidence>
<protein>
    <recommendedName>
        <fullName evidence="2">histidine kinase</fullName>
        <ecNumber evidence="2">2.7.13.3</ecNumber>
    </recommendedName>
</protein>
<sequence>MINGGAPPPPKPRRVWTQMFGGVRGRLLALVAAATIPIAAIAVSNAWSVFRTASSAGLRDAIVLREVAAARHGAAVDGMREILTGLARTPRLLEMAPEECDRELAHLHDLAQLRYSNFWLLDHEGRLLCSGLPARRGQSYAGLDYVGEIQQARQFVVGQFTIGALSHRAVLPGAAPILDAEGNLRAIVGGSLYLDFFLHRDRGTPISDDNDVWLLDADGSLLPLGSARAQSLPPPDMLSAMLATREMSALGKARDGTQHAWSIVELEPRLRLLAGISMEQAQQAAWSAFAHRLLELSLFLAACLIAILVGVELGVSRPLRRLAERVRDWAPGRALAADPQTGGPFEVRELDRALLAAAGALQEREVALTSALHQRDLLMAEIHHRVKNNLQVVASLLNLQADRLRNHAAKTEFAVARDRVQALATLHRHLYLHQTFERISLRPFLEELSRQLGDALGAGPESGVDIEIDTEDVEMGSDQAISLALLLTEAVSNAMRHGFPDGREGRIFISLHIDDTGMAHLLVEDDGVGLDETPADLDGDGLGMRLIEGFANHLGGVAEISGDGGTRIVVRFPLHRRDVEDTMRGAA</sequence>
<evidence type="ECO:0000256" key="5">
    <source>
        <dbReference type="ARBA" id="ARBA00022741"/>
    </source>
</evidence>
<dbReference type="Pfam" id="PF13581">
    <property type="entry name" value="HATPase_c_2"/>
    <property type="match status" value="1"/>
</dbReference>
<dbReference type="GO" id="GO:0005524">
    <property type="term" value="F:ATP binding"/>
    <property type="evidence" value="ECO:0007669"/>
    <property type="project" value="UniProtKB-KW"/>
</dbReference>
<dbReference type="InterPro" id="IPR003594">
    <property type="entry name" value="HATPase_dom"/>
</dbReference>
<evidence type="ECO:0000256" key="8">
    <source>
        <dbReference type="SAM" id="Phobius"/>
    </source>
</evidence>
<keyword evidence="7" id="KW-0067">ATP-binding</keyword>
<dbReference type="CDD" id="cd12914">
    <property type="entry name" value="PDC1_DGC_like"/>
    <property type="match status" value="1"/>
</dbReference>
<keyword evidence="11" id="KW-1185">Reference proteome</keyword>
<keyword evidence="5" id="KW-0547">Nucleotide-binding</keyword>
<reference evidence="10" key="2">
    <citation type="submission" date="2020-09" db="EMBL/GenBank/DDBJ databases">
        <authorList>
            <person name="Sun Q."/>
            <person name="Zhou Y."/>
        </authorList>
    </citation>
    <scope>NUCLEOTIDE SEQUENCE</scope>
    <source>
        <strain evidence="10">CGMCC 1.3617</strain>
    </source>
</reference>
<organism evidence="10 11">
    <name type="scientific">Neoroseomonas lacus</name>
    <dbReference type="NCBI Taxonomy" id="287609"/>
    <lineage>
        <taxon>Bacteria</taxon>
        <taxon>Pseudomonadati</taxon>
        <taxon>Pseudomonadota</taxon>
        <taxon>Alphaproteobacteria</taxon>
        <taxon>Acetobacterales</taxon>
        <taxon>Acetobacteraceae</taxon>
        <taxon>Neoroseomonas</taxon>
    </lineage>
</organism>
<dbReference type="InterPro" id="IPR036890">
    <property type="entry name" value="HATPase_C_sf"/>
</dbReference>
<evidence type="ECO:0000256" key="2">
    <source>
        <dbReference type="ARBA" id="ARBA00012438"/>
    </source>
</evidence>
<feature type="domain" description="Histidine kinase" evidence="9">
    <location>
        <begin position="381"/>
        <end position="576"/>
    </location>
</feature>
<dbReference type="InterPro" id="IPR011495">
    <property type="entry name" value="Sig_transdc_His_kin_sub2_dim/P"/>
</dbReference>
<comment type="catalytic activity">
    <reaction evidence="1">
        <text>ATP + protein L-histidine = ADP + protein N-phospho-L-histidine.</text>
        <dbReference type="EC" id="2.7.13.3"/>
    </reaction>
</comment>
<evidence type="ECO:0000256" key="4">
    <source>
        <dbReference type="ARBA" id="ARBA00022679"/>
    </source>
</evidence>
<dbReference type="SUPFAM" id="SSF55874">
    <property type="entry name" value="ATPase domain of HSP90 chaperone/DNA topoisomerase II/histidine kinase"/>
    <property type="match status" value="1"/>
</dbReference>
<evidence type="ECO:0000256" key="3">
    <source>
        <dbReference type="ARBA" id="ARBA00022553"/>
    </source>
</evidence>
<evidence type="ECO:0000313" key="10">
    <source>
        <dbReference type="EMBL" id="GGJ14620.1"/>
    </source>
</evidence>